<keyword evidence="1" id="KW-1133">Transmembrane helix</keyword>
<feature type="transmembrane region" description="Helical" evidence="1">
    <location>
        <begin position="17"/>
        <end position="35"/>
    </location>
</feature>
<protein>
    <submittedName>
        <fullName evidence="2">Uncharacterized protein</fullName>
    </submittedName>
</protein>
<dbReference type="EMBL" id="MHCP01000014">
    <property type="protein sequence ID" value="OGY24327.1"/>
    <property type="molecule type" value="Genomic_DNA"/>
</dbReference>
<reference evidence="2 3" key="1">
    <citation type="journal article" date="2016" name="Nat. Commun.">
        <title>Thousands of microbial genomes shed light on interconnected biogeochemical processes in an aquifer system.</title>
        <authorList>
            <person name="Anantharaman K."/>
            <person name="Brown C.T."/>
            <person name="Hug L.A."/>
            <person name="Sharon I."/>
            <person name="Castelle C.J."/>
            <person name="Probst A.J."/>
            <person name="Thomas B.C."/>
            <person name="Singh A."/>
            <person name="Wilkins M.J."/>
            <person name="Karaoz U."/>
            <person name="Brodie E.L."/>
            <person name="Williams K.H."/>
            <person name="Hubbard S.S."/>
            <person name="Banfield J.F."/>
        </authorList>
    </citation>
    <scope>NUCLEOTIDE SEQUENCE [LARGE SCALE GENOMIC DNA]</scope>
</reference>
<dbReference type="AlphaFoldDB" id="A0A1G1WAH6"/>
<dbReference type="STRING" id="1802593.A2172_00485"/>
<proteinExistence type="predicted"/>
<evidence type="ECO:0000313" key="3">
    <source>
        <dbReference type="Proteomes" id="UP000176631"/>
    </source>
</evidence>
<accession>A0A1G1WAH6</accession>
<feature type="transmembrane region" description="Helical" evidence="1">
    <location>
        <begin position="41"/>
        <end position="61"/>
    </location>
</feature>
<feature type="transmembrane region" description="Helical" evidence="1">
    <location>
        <begin position="73"/>
        <end position="91"/>
    </location>
</feature>
<evidence type="ECO:0000256" key="1">
    <source>
        <dbReference type="SAM" id="Phobius"/>
    </source>
</evidence>
<gene>
    <name evidence="2" type="ORF">A2172_00485</name>
</gene>
<name>A0A1G1WAH6_9BACT</name>
<comment type="caution">
    <text evidence="2">The sequence shown here is derived from an EMBL/GenBank/DDBJ whole genome shotgun (WGS) entry which is preliminary data.</text>
</comment>
<keyword evidence="1" id="KW-0472">Membrane</keyword>
<evidence type="ECO:0000313" key="2">
    <source>
        <dbReference type="EMBL" id="OGY24327.1"/>
    </source>
</evidence>
<organism evidence="2 3">
    <name type="scientific">Candidatus Woykebacteria bacterium RBG_13_40_15</name>
    <dbReference type="NCBI Taxonomy" id="1802593"/>
    <lineage>
        <taxon>Bacteria</taxon>
        <taxon>Candidatus Woykeibacteriota</taxon>
    </lineage>
</organism>
<dbReference type="Proteomes" id="UP000176631">
    <property type="component" value="Unassembled WGS sequence"/>
</dbReference>
<sequence length="93" mass="11413">MEKDLYFNWHKYYREHLLQYLLVVIVFVFSLFLLLQLKDFLYKSLVVGFLSIFYLTFGIWHHWEEKNLRLGHVLEYLIVSTIIFVVLYSVFLS</sequence>
<keyword evidence="1" id="KW-0812">Transmembrane</keyword>